<name>R8W428_9FIRM</name>
<comment type="caution">
    <text evidence="2">The sequence shown here is derived from an EMBL/GenBank/DDBJ whole genome shotgun (WGS) entry which is preliminary data.</text>
</comment>
<feature type="compositionally biased region" description="Basic residues" evidence="1">
    <location>
        <begin position="128"/>
        <end position="138"/>
    </location>
</feature>
<evidence type="ECO:0000256" key="1">
    <source>
        <dbReference type="SAM" id="MobiDB-lite"/>
    </source>
</evidence>
<dbReference type="Proteomes" id="UP000013981">
    <property type="component" value="Unassembled WGS sequence"/>
</dbReference>
<dbReference type="PATRIC" id="fig|1203606.4.peg.888"/>
<dbReference type="Pfam" id="PF11208">
    <property type="entry name" value="DUF2992"/>
    <property type="match status" value="1"/>
</dbReference>
<evidence type="ECO:0000313" key="3">
    <source>
        <dbReference type="Proteomes" id="UP000013981"/>
    </source>
</evidence>
<reference evidence="2 3" key="1">
    <citation type="submission" date="2013-01" db="EMBL/GenBank/DDBJ databases">
        <title>The Genome Sequence of Butyricicoccus pullicaecorum 1.2.</title>
        <authorList>
            <consortium name="The Broad Institute Genome Sequencing Platform"/>
            <person name="Earl A."/>
            <person name="Ward D."/>
            <person name="Feldgarden M."/>
            <person name="Gevers D."/>
            <person name="Van Immerseel F."/>
            <person name="Eeckhaut V."/>
            <person name="Walker B."/>
            <person name="Young S.K."/>
            <person name="Zeng Q."/>
            <person name="Gargeya S."/>
            <person name="Fitzgerald M."/>
            <person name="Haas B."/>
            <person name="Abouelleil A."/>
            <person name="Alvarado L."/>
            <person name="Arachchi H.M."/>
            <person name="Berlin A.M."/>
            <person name="Chapman S.B."/>
            <person name="Dewar J."/>
            <person name="Goldberg J."/>
            <person name="Griggs A."/>
            <person name="Gujja S."/>
            <person name="Hansen M."/>
            <person name="Howarth C."/>
            <person name="Imamovic A."/>
            <person name="Larimer J."/>
            <person name="McCowan C."/>
            <person name="Murphy C."/>
            <person name="Neiman D."/>
            <person name="Pearson M."/>
            <person name="Priest M."/>
            <person name="Roberts A."/>
            <person name="Saif S."/>
            <person name="Shea T."/>
            <person name="Sisk P."/>
            <person name="Sykes S."/>
            <person name="Wortman J."/>
            <person name="Nusbaum C."/>
            <person name="Birren B."/>
        </authorList>
    </citation>
    <scope>NUCLEOTIDE SEQUENCE [LARGE SCALE GENOMIC DNA]</scope>
    <source>
        <strain evidence="2 3">1.2</strain>
    </source>
</reference>
<sequence length="138" mass="16321">MMDCITARLTVFFEEPFWVGVFERQTAGKLTACKVTFGASPSDGEVYAYFLRNWRTLRFSPPIDGQTVRYVRNPKRMQRQAGREITQGIGTKAQQALQMQREQNKRERLERSRQQKEAEAERRFALKQQKRREKHKGH</sequence>
<dbReference type="EMBL" id="AQOB01000004">
    <property type="protein sequence ID" value="EOQ37897.1"/>
    <property type="molecule type" value="Genomic_DNA"/>
</dbReference>
<feature type="compositionally biased region" description="Polar residues" evidence="1">
    <location>
        <begin position="88"/>
        <end position="101"/>
    </location>
</feature>
<dbReference type="PIRSF" id="PIRSF021328">
    <property type="entry name" value="UCP021328"/>
    <property type="match status" value="1"/>
</dbReference>
<keyword evidence="3" id="KW-1185">Reference proteome</keyword>
<organism evidence="2 3">
    <name type="scientific">Butyricicoccus pullicaecorum 1.2</name>
    <dbReference type="NCBI Taxonomy" id="1203606"/>
    <lineage>
        <taxon>Bacteria</taxon>
        <taxon>Bacillati</taxon>
        <taxon>Bacillota</taxon>
        <taxon>Clostridia</taxon>
        <taxon>Eubacteriales</taxon>
        <taxon>Butyricicoccaceae</taxon>
        <taxon>Butyricicoccus</taxon>
    </lineage>
</organism>
<protein>
    <recommendedName>
        <fullName evidence="4">DUF2992 family protein</fullName>
    </recommendedName>
</protein>
<evidence type="ECO:0000313" key="2">
    <source>
        <dbReference type="EMBL" id="EOQ37897.1"/>
    </source>
</evidence>
<dbReference type="eggNOG" id="ENOG502ZBVG">
    <property type="taxonomic scope" value="Bacteria"/>
</dbReference>
<dbReference type="HOGENOM" id="CLU_123192_1_0_9"/>
<dbReference type="AlphaFoldDB" id="R8W428"/>
<accession>R8W428</accession>
<feature type="compositionally biased region" description="Basic and acidic residues" evidence="1">
    <location>
        <begin position="102"/>
        <end position="124"/>
    </location>
</feature>
<gene>
    <name evidence="2" type="ORF">HMPREF1526_00921</name>
</gene>
<evidence type="ECO:0008006" key="4">
    <source>
        <dbReference type="Google" id="ProtNLM"/>
    </source>
</evidence>
<proteinExistence type="predicted"/>
<feature type="region of interest" description="Disordered" evidence="1">
    <location>
        <begin position="77"/>
        <end position="138"/>
    </location>
</feature>
<dbReference type="InterPro" id="IPR016787">
    <property type="entry name" value="UCP021328"/>
</dbReference>